<feature type="compositionally biased region" description="Acidic residues" evidence="1">
    <location>
        <begin position="347"/>
        <end position="376"/>
    </location>
</feature>
<dbReference type="STRING" id="1081104.A0A167P7T5"/>
<comment type="caution">
    <text evidence="3">The sequence shown here is derived from an EMBL/GenBank/DDBJ whole genome shotgun (WGS) entry which is preliminary data.</text>
</comment>
<feature type="domain" description="Transcription factor IIIC subunit 5 HTH" evidence="2">
    <location>
        <begin position="18"/>
        <end position="161"/>
    </location>
</feature>
<proteinExistence type="predicted"/>
<gene>
    <name evidence="3" type="ORF">ISF_07446</name>
</gene>
<evidence type="ECO:0000256" key="1">
    <source>
        <dbReference type="SAM" id="MobiDB-lite"/>
    </source>
</evidence>
<dbReference type="GO" id="GO:0001002">
    <property type="term" value="F:RNA polymerase III type 1 promoter sequence-specific DNA binding"/>
    <property type="evidence" value="ECO:0007669"/>
    <property type="project" value="TreeGrafter"/>
</dbReference>
<dbReference type="AlphaFoldDB" id="A0A167P7T5"/>
<feature type="compositionally biased region" description="Polar residues" evidence="1">
    <location>
        <begin position="330"/>
        <end position="342"/>
    </location>
</feature>
<dbReference type="GO" id="GO:0000127">
    <property type="term" value="C:transcription factor TFIIIC complex"/>
    <property type="evidence" value="ECO:0007669"/>
    <property type="project" value="InterPro"/>
</dbReference>
<dbReference type="Proteomes" id="UP000076744">
    <property type="component" value="Unassembled WGS sequence"/>
</dbReference>
<evidence type="ECO:0000313" key="3">
    <source>
        <dbReference type="EMBL" id="OAA56378.1"/>
    </source>
</evidence>
<evidence type="ECO:0000259" key="2">
    <source>
        <dbReference type="Pfam" id="PF09734"/>
    </source>
</evidence>
<feature type="region of interest" description="Disordered" evidence="1">
    <location>
        <begin position="330"/>
        <end position="421"/>
    </location>
</feature>
<dbReference type="InterPro" id="IPR040454">
    <property type="entry name" value="TF_IIIC_Tfc1/Sfc1"/>
</dbReference>
<dbReference type="OrthoDB" id="5598268at2759"/>
<organism evidence="3 4">
    <name type="scientific">Cordyceps fumosorosea (strain ARSEF 2679)</name>
    <name type="common">Isaria fumosorosea</name>
    <dbReference type="NCBI Taxonomy" id="1081104"/>
    <lineage>
        <taxon>Eukaryota</taxon>
        <taxon>Fungi</taxon>
        <taxon>Dikarya</taxon>
        <taxon>Ascomycota</taxon>
        <taxon>Pezizomycotina</taxon>
        <taxon>Sordariomycetes</taxon>
        <taxon>Hypocreomycetidae</taxon>
        <taxon>Hypocreales</taxon>
        <taxon>Cordycipitaceae</taxon>
        <taxon>Cordyceps</taxon>
    </lineage>
</organism>
<sequence>MKAFVLEPGIDKTPNSDVIPPPLFTHMSLPFNYFYSQNPYVRTTADGGTVNLTAVKQVGYFISVDDPTPTGPQEPPDVTDARFMEVLADLEMAFAERPIWTRRSLLNHLGNKLDSWNELKKYLNYAAYQFKGGPWRDCVVPYGLDPRTHPKYREFQTLMFKLTRHKGPQGPTAVRTYTRPEKVEERQAPAGTTSHIFDGETYDTDGKVWQVCDITDPLLRELLGQAAVRPTWDTSSGWYHGGLWAKVKAIMKTKLIAIRFGRQLSRADFATTLQFGDMTPVRSTTSNFHLPLPNLRLTDEELTALRGRKPPKKRSQGYNVKLKSLPAASTTTDLASVASSPAPTEAIDNDEDSGADSNDEDESGSDLEDDQLDELADDYKYQDNNEPDYHPPAYSGPYSYEFGSGHLNDRDDVDEAYPALE</sequence>
<dbReference type="PANTHER" id="PTHR13230">
    <property type="entry name" value="GENERAL TRANSCRIPTION FACTOR IIIC, POLYPEPTIDE 5"/>
    <property type="match status" value="1"/>
</dbReference>
<dbReference type="RefSeq" id="XP_018701645.1">
    <property type="nucleotide sequence ID" value="XM_018851049.1"/>
</dbReference>
<feature type="compositionally biased region" description="Basic and acidic residues" evidence="1">
    <location>
        <begin position="178"/>
        <end position="187"/>
    </location>
</feature>
<evidence type="ECO:0000313" key="4">
    <source>
        <dbReference type="Proteomes" id="UP000076744"/>
    </source>
</evidence>
<feature type="compositionally biased region" description="Basic and acidic residues" evidence="1">
    <location>
        <begin position="377"/>
        <end position="389"/>
    </location>
</feature>
<protein>
    <submittedName>
        <fullName evidence="3">Transcription factor IIIC, subunit 5</fullName>
    </submittedName>
</protein>
<name>A0A167P7T5_CORFA</name>
<dbReference type="Pfam" id="PF09734">
    <property type="entry name" value="Tau95"/>
    <property type="match status" value="1"/>
</dbReference>
<feature type="region of interest" description="Disordered" evidence="1">
    <location>
        <begin position="167"/>
        <end position="189"/>
    </location>
</feature>
<reference evidence="3 4" key="1">
    <citation type="journal article" date="2016" name="Genome Biol. Evol.">
        <title>Divergent and convergent evolution of fungal pathogenicity.</title>
        <authorList>
            <person name="Shang Y."/>
            <person name="Xiao G."/>
            <person name="Zheng P."/>
            <person name="Cen K."/>
            <person name="Zhan S."/>
            <person name="Wang C."/>
        </authorList>
    </citation>
    <scope>NUCLEOTIDE SEQUENCE [LARGE SCALE GENOMIC DNA]</scope>
    <source>
        <strain evidence="3 4">ARSEF 2679</strain>
    </source>
</reference>
<dbReference type="GO" id="GO:0006384">
    <property type="term" value="P:transcription initiation at RNA polymerase III promoter"/>
    <property type="evidence" value="ECO:0007669"/>
    <property type="project" value="InterPro"/>
</dbReference>
<dbReference type="InterPro" id="IPR019136">
    <property type="entry name" value="TF_IIIC_su-5_HTH"/>
</dbReference>
<dbReference type="PANTHER" id="PTHR13230:SF5">
    <property type="entry name" value="GENERAL TRANSCRIPTION FACTOR 3C POLYPEPTIDE 5"/>
    <property type="match status" value="1"/>
</dbReference>
<keyword evidence="4" id="KW-1185">Reference proteome</keyword>
<dbReference type="GO" id="GO:0001003">
    <property type="term" value="F:RNA polymerase III type 2 promoter sequence-specific DNA binding"/>
    <property type="evidence" value="ECO:0007669"/>
    <property type="project" value="TreeGrafter"/>
</dbReference>
<accession>A0A167P7T5</accession>
<dbReference type="GeneID" id="30023738"/>
<dbReference type="EMBL" id="AZHB01000022">
    <property type="protein sequence ID" value="OAA56378.1"/>
    <property type="molecule type" value="Genomic_DNA"/>
</dbReference>